<protein>
    <recommendedName>
        <fullName evidence="3">PIG-L family deacetylase</fullName>
    </recommendedName>
</protein>
<evidence type="ECO:0008006" key="3">
    <source>
        <dbReference type="Google" id="ProtNLM"/>
    </source>
</evidence>
<dbReference type="SUPFAM" id="SSF102588">
    <property type="entry name" value="LmbE-like"/>
    <property type="match status" value="1"/>
</dbReference>
<organism evidence="1 2">
    <name type="scientific">Bordetella genomosp. 13</name>
    <dbReference type="NCBI Taxonomy" id="463040"/>
    <lineage>
        <taxon>Bacteria</taxon>
        <taxon>Pseudomonadati</taxon>
        <taxon>Pseudomonadota</taxon>
        <taxon>Betaproteobacteria</taxon>
        <taxon>Burkholderiales</taxon>
        <taxon>Alcaligenaceae</taxon>
        <taxon>Bordetella</taxon>
    </lineage>
</organism>
<dbReference type="Gene3D" id="3.40.50.10320">
    <property type="entry name" value="LmbE-like"/>
    <property type="match status" value="1"/>
</dbReference>
<dbReference type="Pfam" id="PF02585">
    <property type="entry name" value="PIG-L"/>
    <property type="match status" value="1"/>
</dbReference>
<dbReference type="KEGG" id="bgm:CAL15_06985"/>
<proteinExistence type="predicted"/>
<dbReference type="OrthoDB" id="116799at2"/>
<dbReference type="RefSeq" id="WP_086077917.1">
    <property type="nucleotide sequence ID" value="NZ_CP021111.1"/>
</dbReference>
<gene>
    <name evidence="1" type="ORF">CAL15_06985</name>
</gene>
<dbReference type="InterPro" id="IPR024078">
    <property type="entry name" value="LmbE-like_dom_sf"/>
</dbReference>
<accession>A0A1W6ZA04</accession>
<dbReference type="EMBL" id="CP021111">
    <property type="protein sequence ID" value="ARP94149.1"/>
    <property type="molecule type" value="Genomic_DNA"/>
</dbReference>
<dbReference type="AlphaFoldDB" id="A0A1W6ZA04"/>
<keyword evidence="2" id="KW-1185">Reference proteome</keyword>
<dbReference type="InterPro" id="IPR003737">
    <property type="entry name" value="GlcNAc_PI_deacetylase-related"/>
</dbReference>
<evidence type="ECO:0000313" key="2">
    <source>
        <dbReference type="Proteomes" id="UP000194161"/>
    </source>
</evidence>
<evidence type="ECO:0000313" key="1">
    <source>
        <dbReference type="EMBL" id="ARP94149.1"/>
    </source>
</evidence>
<reference evidence="1 2" key="1">
    <citation type="submission" date="2017-05" db="EMBL/GenBank/DDBJ databases">
        <title>Complete and WGS of Bordetella genogroups.</title>
        <authorList>
            <person name="Spilker T."/>
            <person name="LiPuma J."/>
        </authorList>
    </citation>
    <scope>NUCLEOTIDE SEQUENCE [LARGE SCALE GENOMIC DNA]</scope>
    <source>
        <strain evidence="1 2">AU7206</strain>
    </source>
</reference>
<dbReference type="Proteomes" id="UP000194161">
    <property type="component" value="Chromosome"/>
</dbReference>
<name>A0A1W6ZA04_9BORD</name>
<sequence>MDHTARLLVISPHYDDAVLGCGDLLAATPGATVLTVCSGVPPADAPLPQWDRECGYRRPHEAMLAREREDSLALAALNAHALRLGVLDSQYGGPLDVAELRHLLAGALAQLRPRQVYIPLGLFHDDHIRISDALLDLYAGQQDGAAWHAYEEALYRCKPGLLQKRLARLLDSGVQATPQPGPPGAGERKAEAVRAYASQLRPLGLADGGGDPARPERYWLLERLPRADGARS</sequence>